<keyword evidence="2" id="KW-1185">Reference proteome</keyword>
<gene>
    <name evidence="1" type="ORF">M9H77_21337</name>
</gene>
<dbReference type="Proteomes" id="UP001060085">
    <property type="component" value="Linkage Group LG05"/>
</dbReference>
<organism evidence="1 2">
    <name type="scientific">Catharanthus roseus</name>
    <name type="common">Madagascar periwinkle</name>
    <name type="synonym">Vinca rosea</name>
    <dbReference type="NCBI Taxonomy" id="4058"/>
    <lineage>
        <taxon>Eukaryota</taxon>
        <taxon>Viridiplantae</taxon>
        <taxon>Streptophyta</taxon>
        <taxon>Embryophyta</taxon>
        <taxon>Tracheophyta</taxon>
        <taxon>Spermatophyta</taxon>
        <taxon>Magnoliopsida</taxon>
        <taxon>eudicotyledons</taxon>
        <taxon>Gunneridae</taxon>
        <taxon>Pentapetalae</taxon>
        <taxon>asterids</taxon>
        <taxon>lamiids</taxon>
        <taxon>Gentianales</taxon>
        <taxon>Apocynaceae</taxon>
        <taxon>Rauvolfioideae</taxon>
        <taxon>Vinceae</taxon>
        <taxon>Catharanthinae</taxon>
        <taxon>Catharanthus</taxon>
    </lineage>
</organism>
<evidence type="ECO:0000313" key="2">
    <source>
        <dbReference type="Proteomes" id="UP001060085"/>
    </source>
</evidence>
<dbReference type="EMBL" id="CM044705">
    <property type="protein sequence ID" value="KAI5662014.1"/>
    <property type="molecule type" value="Genomic_DNA"/>
</dbReference>
<reference evidence="2" key="1">
    <citation type="journal article" date="2023" name="Nat. Plants">
        <title>Single-cell RNA sequencing provides a high-resolution roadmap for understanding the multicellular compartmentation of specialized metabolism.</title>
        <authorList>
            <person name="Sun S."/>
            <person name="Shen X."/>
            <person name="Li Y."/>
            <person name="Li Y."/>
            <person name="Wang S."/>
            <person name="Li R."/>
            <person name="Zhang H."/>
            <person name="Shen G."/>
            <person name="Guo B."/>
            <person name="Wei J."/>
            <person name="Xu J."/>
            <person name="St-Pierre B."/>
            <person name="Chen S."/>
            <person name="Sun C."/>
        </authorList>
    </citation>
    <scope>NUCLEOTIDE SEQUENCE [LARGE SCALE GENOMIC DNA]</scope>
</reference>
<proteinExistence type="predicted"/>
<sequence length="137" mass="15567">MILKVRVYPDPTLDPGGSGSGSINFIPRGYGYGYMLHYKGLGLELKANVERVIVEIGILAPSDNVLMFEAPGGIKKDHIYSFGIQFAASFRRPKKLFGYMEHAREQFSCYMENFAMKVDVLIQFLDSFSFPQWRTLL</sequence>
<comment type="caution">
    <text evidence="1">The sequence shown here is derived from an EMBL/GenBank/DDBJ whole genome shotgun (WGS) entry which is preliminary data.</text>
</comment>
<name>A0ACC0AN60_CATRO</name>
<accession>A0ACC0AN60</accession>
<evidence type="ECO:0000313" key="1">
    <source>
        <dbReference type="EMBL" id="KAI5662014.1"/>
    </source>
</evidence>
<protein>
    <submittedName>
        <fullName evidence="1">Uncharacterized protein</fullName>
    </submittedName>
</protein>